<dbReference type="EC" id="2.1.1.197" evidence="3 8"/>
<comment type="caution">
    <text evidence="10">The sequence shown here is derived from an EMBL/GenBank/DDBJ whole genome shotgun (WGS) entry which is preliminary data.</text>
</comment>
<protein>
    <recommendedName>
        <fullName evidence="3 8">Malonyl-[acyl-carrier protein] O-methyltransferase</fullName>
        <shortName evidence="8">Malonyl-ACP O-methyltransferase</shortName>
        <ecNumber evidence="3 8">2.1.1.197</ecNumber>
    </recommendedName>
    <alternativeName>
        <fullName evidence="8">Biotin synthesis protein BioC</fullName>
    </alternativeName>
</protein>
<evidence type="ECO:0000256" key="7">
    <source>
        <dbReference type="ARBA" id="ARBA00022756"/>
    </source>
</evidence>
<evidence type="ECO:0000256" key="6">
    <source>
        <dbReference type="ARBA" id="ARBA00022691"/>
    </source>
</evidence>
<dbReference type="GO" id="GO:0008757">
    <property type="term" value="F:S-adenosylmethionine-dependent methyltransferase activity"/>
    <property type="evidence" value="ECO:0007669"/>
    <property type="project" value="InterPro"/>
</dbReference>
<dbReference type="GO" id="GO:0009102">
    <property type="term" value="P:biotin biosynthetic process"/>
    <property type="evidence" value="ECO:0007669"/>
    <property type="project" value="UniProtKB-UniRule"/>
</dbReference>
<comment type="similarity">
    <text evidence="8">Belongs to the methyltransferase superfamily.</text>
</comment>
<organism evidence="10 11">
    <name type="scientific">Candidatus Propionivibrio dominans</name>
    <dbReference type="NCBI Taxonomy" id="2954373"/>
    <lineage>
        <taxon>Bacteria</taxon>
        <taxon>Pseudomonadati</taxon>
        <taxon>Pseudomonadota</taxon>
        <taxon>Betaproteobacteria</taxon>
        <taxon>Rhodocyclales</taxon>
        <taxon>Rhodocyclaceae</taxon>
        <taxon>Propionivibrio</taxon>
    </lineage>
</organism>
<dbReference type="CDD" id="cd02440">
    <property type="entry name" value="AdoMet_MTases"/>
    <property type="match status" value="1"/>
</dbReference>
<dbReference type="Gene3D" id="3.40.50.150">
    <property type="entry name" value="Vaccinia Virus protein VP39"/>
    <property type="match status" value="1"/>
</dbReference>
<dbReference type="EMBL" id="JADJNC010000015">
    <property type="protein sequence ID" value="MBK7423492.1"/>
    <property type="molecule type" value="Genomic_DNA"/>
</dbReference>
<dbReference type="GO" id="GO:0102130">
    <property type="term" value="F:malonyl-CoA methyltransferase activity"/>
    <property type="evidence" value="ECO:0007669"/>
    <property type="project" value="UniProtKB-EC"/>
</dbReference>
<evidence type="ECO:0000313" key="11">
    <source>
        <dbReference type="Proteomes" id="UP000886602"/>
    </source>
</evidence>
<dbReference type="InterPro" id="IPR011814">
    <property type="entry name" value="BioC"/>
</dbReference>
<dbReference type="PANTHER" id="PTHR13090:SF1">
    <property type="entry name" value="ARGININE-HYDROXYLASE NDUFAF5, MITOCHONDRIAL"/>
    <property type="match status" value="1"/>
</dbReference>
<gene>
    <name evidence="8 10" type="primary">bioC</name>
    <name evidence="10" type="ORF">IPJ48_10540</name>
</gene>
<keyword evidence="5 8" id="KW-0808">Transferase</keyword>
<dbReference type="HAMAP" id="MF_00835">
    <property type="entry name" value="BioC"/>
    <property type="match status" value="1"/>
</dbReference>
<dbReference type="InterPro" id="IPR013216">
    <property type="entry name" value="Methyltransf_11"/>
</dbReference>
<evidence type="ECO:0000256" key="3">
    <source>
        <dbReference type="ARBA" id="ARBA00012327"/>
    </source>
</evidence>
<comment type="function">
    <text evidence="8">Converts the free carboxyl group of a malonyl-thioester to its methyl ester by transfer of a methyl group from S-adenosyl-L-methionine (SAM). It allows to synthesize pimeloyl-ACP via the fatty acid synthetic pathway.</text>
</comment>
<reference evidence="10" key="1">
    <citation type="submission" date="2020-10" db="EMBL/GenBank/DDBJ databases">
        <title>Connecting structure to function with the recovery of over 1000 high-quality activated sludge metagenome-assembled genomes encoding full-length rRNA genes using long-read sequencing.</title>
        <authorList>
            <person name="Singleton C.M."/>
            <person name="Petriglieri F."/>
            <person name="Kristensen J.M."/>
            <person name="Kirkegaard R.H."/>
            <person name="Michaelsen T.Y."/>
            <person name="Andersen M.H."/>
            <person name="Karst S.M."/>
            <person name="Dueholm M.S."/>
            <person name="Nielsen P.H."/>
            <person name="Albertsen M."/>
        </authorList>
    </citation>
    <scope>NUCLEOTIDE SEQUENCE</scope>
    <source>
        <strain evidence="10">EsbW_18-Q3-R4-48_MAXAC.044</strain>
    </source>
</reference>
<feature type="domain" description="Methyltransferase type 11" evidence="9">
    <location>
        <begin position="54"/>
        <end position="161"/>
    </location>
</feature>
<evidence type="ECO:0000256" key="5">
    <source>
        <dbReference type="ARBA" id="ARBA00022679"/>
    </source>
</evidence>
<dbReference type="PANTHER" id="PTHR13090">
    <property type="entry name" value="ARGININE-HYDROXYLASE NDUFAF5, MITOCHONDRIAL"/>
    <property type="match status" value="1"/>
</dbReference>
<accession>A0A9D7FD54</accession>
<keyword evidence="6 8" id="KW-0949">S-adenosyl-L-methionine</keyword>
<comment type="catalytic activity">
    <reaction evidence="1 8">
        <text>malonyl-[ACP] + S-adenosyl-L-methionine = malonyl-[ACP] methyl ester + S-adenosyl-L-homocysteine</text>
        <dbReference type="Rhea" id="RHEA:17105"/>
        <dbReference type="Rhea" id="RHEA-COMP:9623"/>
        <dbReference type="Rhea" id="RHEA-COMP:9954"/>
        <dbReference type="ChEBI" id="CHEBI:57856"/>
        <dbReference type="ChEBI" id="CHEBI:59789"/>
        <dbReference type="ChEBI" id="CHEBI:78449"/>
        <dbReference type="ChEBI" id="CHEBI:78845"/>
        <dbReference type="EC" id="2.1.1.197"/>
    </reaction>
</comment>
<dbReference type="NCBIfam" id="TIGR02072">
    <property type="entry name" value="BioC"/>
    <property type="match status" value="1"/>
</dbReference>
<evidence type="ECO:0000259" key="9">
    <source>
        <dbReference type="Pfam" id="PF08241"/>
    </source>
</evidence>
<dbReference type="AlphaFoldDB" id="A0A9D7FD54"/>
<sequence>MSAPAPFVDSRQVRRNFARAAASGYDAVAVLQREVGSRMLERLDYVKIDPGRVLDLGCGTGASLGALSERYAKSQVLGTDLSEAMLQAGRKENSRLRWLLPFLRASRRSSALVAADTLALPFTSGSVGLIWSNLMLHWLDDPVPAFREMHRVLNVGGLLMFSTFGPDTLKELRASFSDGYVHTQRFADMHDYGDMLLECGYADPVMDVDVLTMTYSSIDDLFRDLRQSGAACAMQARRHGLMGRSAWHAARTEYEKYLFEGRLPATFEIVYGHAWKAQARKTADGSTIVRFDPKQRLR</sequence>
<evidence type="ECO:0000256" key="8">
    <source>
        <dbReference type="HAMAP-Rule" id="MF_00835"/>
    </source>
</evidence>
<keyword evidence="7 8" id="KW-0093">Biotin biosynthesis</keyword>
<dbReference type="InterPro" id="IPR050602">
    <property type="entry name" value="Malonyl-ACP_OMT"/>
</dbReference>
<dbReference type="GO" id="GO:0010340">
    <property type="term" value="F:carboxyl-O-methyltransferase activity"/>
    <property type="evidence" value="ECO:0007669"/>
    <property type="project" value="UniProtKB-UniRule"/>
</dbReference>
<dbReference type="Proteomes" id="UP000886602">
    <property type="component" value="Unassembled WGS sequence"/>
</dbReference>
<proteinExistence type="inferred from homology"/>
<dbReference type="SUPFAM" id="SSF53335">
    <property type="entry name" value="S-adenosyl-L-methionine-dependent methyltransferases"/>
    <property type="match status" value="1"/>
</dbReference>
<comment type="pathway">
    <text evidence="2 8">Cofactor biosynthesis; biotin biosynthesis.</text>
</comment>
<keyword evidence="4 8" id="KW-0489">Methyltransferase</keyword>
<evidence type="ECO:0000313" key="10">
    <source>
        <dbReference type="EMBL" id="MBK7423492.1"/>
    </source>
</evidence>
<evidence type="ECO:0000256" key="1">
    <source>
        <dbReference type="ARBA" id="ARBA00000852"/>
    </source>
</evidence>
<name>A0A9D7FD54_9RHOO</name>
<evidence type="ECO:0000256" key="2">
    <source>
        <dbReference type="ARBA" id="ARBA00004746"/>
    </source>
</evidence>
<dbReference type="Pfam" id="PF08241">
    <property type="entry name" value="Methyltransf_11"/>
    <property type="match status" value="1"/>
</dbReference>
<dbReference type="GO" id="GO:0032259">
    <property type="term" value="P:methylation"/>
    <property type="evidence" value="ECO:0007669"/>
    <property type="project" value="UniProtKB-KW"/>
</dbReference>
<dbReference type="InterPro" id="IPR029063">
    <property type="entry name" value="SAM-dependent_MTases_sf"/>
</dbReference>
<evidence type="ECO:0000256" key="4">
    <source>
        <dbReference type="ARBA" id="ARBA00022603"/>
    </source>
</evidence>